<gene>
    <name evidence="2" type="ORF">KOR34_45800</name>
</gene>
<evidence type="ECO:0000313" key="3">
    <source>
        <dbReference type="Proteomes" id="UP000316714"/>
    </source>
</evidence>
<reference evidence="2 3" key="1">
    <citation type="submission" date="2019-02" db="EMBL/GenBank/DDBJ databases">
        <title>Deep-cultivation of Planctomycetes and their phenomic and genomic characterization uncovers novel biology.</title>
        <authorList>
            <person name="Wiegand S."/>
            <person name="Jogler M."/>
            <person name="Boedeker C."/>
            <person name="Pinto D."/>
            <person name="Vollmers J."/>
            <person name="Rivas-Marin E."/>
            <person name="Kohn T."/>
            <person name="Peeters S.H."/>
            <person name="Heuer A."/>
            <person name="Rast P."/>
            <person name="Oberbeckmann S."/>
            <person name="Bunk B."/>
            <person name="Jeske O."/>
            <person name="Meyerdierks A."/>
            <person name="Storesund J.E."/>
            <person name="Kallscheuer N."/>
            <person name="Luecker S."/>
            <person name="Lage O.M."/>
            <person name="Pohl T."/>
            <person name="Merkel B.J."/>
            <person name="Hornburger P."/>
            <person name="Mueller R.-W."/>
            <person name="Bruemmer F."/>
            <person name="Labrenz M."/>
            <person name="Spormann A.M."/>
            <person name="Op Den Camp H."/>
            <person name="Overmann J."/>
            <person name="Amann R."/>
            <person name="Jetten M.S.M."/>
            <person name="Mascher T."/>
            <person name="Medema M.H."/>
            <person name="Devos D.P."/>
            <person name="Kaster A.-K."/>
            <person name="Ovreas L."/>
            <person name="Rohde M."/>
            <person name="Galperin M.Y."/>
            <person name="Jogler C."/>
        </authorList>
    </citation>
    <scope>NUCLEOTIDE SEQUENCE [LARGE SCALE GENOMIC DNA]</scope>
    <source>
        <strain evidence="2 3">KOR34</strain>
    </source>
</reference>
<dbReference type="Proteomes" id="UP000316714">
    <property type="component" value="Unassembled WGS sequence"/>
</dbReference>
<name>A0A5C5UXY3_9BACT</name>
<comment type="caution">
    <text evidence="2">The sequence shown here is derived from an EMBL/GenBank/DDBJ whole genome shotgun (WGS) entry which is preliminary data.</text>
</comment>
<organism evidence="2 3">
    <name type="scientific">Posidoniimonas corsicana</name>
    <dbReference type="NCBI Taxonomy" id="1938618"/>
    <lineage>
        <taxon>Bacteria</taxon>
        <taxon>Pseudomonadati</taxon>
        <taxon>Planctomycetota</taxon>
        <taxon>Planctomycetia</taxon>
        <taxon>Pirellulales</taxon>
        <taxon>Lacipirellulaceae</taxon>
        <taxon>Posidoniimonas</taxon>
    </lineage>
</organism>
<accession>A0A5C5UXY3</accession>
<evidence type="ECO:0000313" key="2">
    <source>
        <dbReference type="EMBL" id="TWT31204.1"/>
    </source>
</evidence>
<dbReference type="EMBL" id="SIHJ01000004">
    <property type="protein sequence ID" value="TWT31204.1"/>
    <property type="molecule type" value="Genomic_DNA"/>
</dbReference>
<keyword evidence="3" id="KW-1185">Reference proteome</keyword>
<proteinExistence type="predicted"/>
<evidence type="ECO:0000256" key="1">
    <source>
        <dbReference type="SAM" id="MobiDB-lite"/>
    </source>
</evidence>
<dbReference type="AlphaFoldDB" id="A0A5C5UXY3"/>
<protein>
    <submittedName>
        <fullName evidence="2">Uncharacterized protein</fullName>
    </submittedName>
</protein>
<sequence>MNAHRLRSNPFIGTHWVAGFDNKLGEKPSRSTGKSPTHGGPRPYAARGGFGGFLPLSW</sequence>
<feature type="region of interest" description="Disordered" evidence="1">
    <location>
        <begin position="22"/>
        <end position="58"/>
    </location>
</feature>